<reference evidence="8 9" key="1">
    <citation type="submission" date="2022-11" db="EMBL/GenBank/DDBJ databases">
        <title>The characterization of three novel Bacteroidetes species and genomic analysis of their roles in tidal elemental geochemical cycles.</title>
        <authorList>
            <person name="Ma K."/>
        </authorList>
    </citation>
    <scope>NUCLEOTIDE SEQUENCE [LARGE SCALE GENOMIC DNA]</scope>
    <source>
        <strain evidence="8 9">M17</strain>
    </source>
</reference>
<dbReference type="PRINTS" id="PR01021">
    <property type="entry name" value="OMPADOMAIN"/>
</dbReference>
<dbReference type="PROSITE" id="PS51123">
    <property type="entry name" value="OMPA_2"/>
    <property type="match status" value="1"/>
</dbReference>
<feature type="domain" description="OmpA-like" evidence="7">
    <location>
        <begin position="556"/>
        <end position="673"/>
    </location>
</feature>
<evidence type="ECO:0000256" key="5">
    <source>
        <dbReference type="SAM" id="MobiDB-lite"/>
    </source>
</evidence>
<evidence type="ECO:0000256" key="1">
    <source>
        <dbReference type="ARBA" id="ARBA00004442"/>
    </source>
</evidence>
<dbReference type="InterPro" id="IPR006664">
    <property type="entry name" value="OMP_bac"/>
</dbReference>
<dbReference type="InterPro" id="IPR006665">
    <property type="entry name" value="OmpA-like"/>
</dbReference>
<keyword evidence="2 4" id="KW-0472">Membrane</keyword>
<evidence type="ECO:0000313" key="9">
    <source>
        <dbReference type="Proteomes" id="UP001209885"/>
    </source>
</evidence>
<dbReference type="SUPFAM" id="SSF103088">
    <property type="entry name" value="OmpA-like"/>
    <property type="match status" value="1"/>
</dbReference>
<evidence type="ECO:0000256" key="4">
    <source>
        <dbReference type="PROSITE-ProRule" id="PRU00473"/>
    </source>
</evidence>
<evidence type="ECO:0000256" key="6">
    <source>
        <dbReference type="SAM" id="SignalP"/>
    </source>
</evidence>
<evidence type="ECO:0000256" key="3">
    <source>
        <dbReference type="ARBA" id="ARBA00023237"/>
    </source>
</evidence>
<dbReference type="Pfam" id="PF00691">
    <property type="entry name" value="OmpA"/>
    <property type="match status" value="1"/>
</dbReference>
<dbReference type="EMBL" id="JAPFQN010000006">
    <property type="protein sequence ID" value="MCX2744921.1"/>
    <property type="molecule type" value="Genomic_DNA"/>
</dbReference>
<dbReference type="SUPFAM" id="SSF82171">
    <property type="entry name" value="DPP6 N-terminal domain-like"/>
    <property type="match status" value="1"/>
</dbReference>
<name>A0ABT3RTU2_9BACT</name>
<dbReference type="CDD" id="cd15482">
    <property type="entry name" value="Sialidase_non-viral"/>
    <property type="match status" value="1"/>
</dbReference>
<accession>A0ABT3RTU2</accession>
<comment type="subcellular location">
    <subcellularLocation>
        <location evidence="1">Cell outer membrane</location>
    </subcellularLocation>
</comment>
<comment type="caution">
    <text evidence="8">The sequence shown here is derived from an EMBL/GenBank/DDBJ whole genome shotgun (WGS) entry which is preliminary data.</text>
</comment>
<protein>
    <submittedName>
        <fullName evidence="8">OmpA family protein</fullName>
    </submittedName>
</protein>
<dbReference type="InterPro" id="IPR011659">
    <property type="entry name" value="WD40"/>
</dbReference>
<keyword evidence="9" id="KW-1185">Reference proteome</keyword>
<feature type="chain" id="PRO_5045919732" evidence="6">
    <location>
        <begin position="21"/>
        <end position="674"/>
    </location>
</feature>
<dbReference type="InterPro" id="IPR058897">
    <property type="entry name" value="PAPPA_SD_C"/>
</dbReference>
<dbReference type="RefSeq" id="WP_266057452.1">
    <property type="nucleotide sequence ID" value="NZ_JAPFQN010000006.1"/>
</dbReference>
<dbReference type="Pfam" id="PF07676">
    <property type="entry name" value="PD40"/>
    <property type="match status" value="2"/>
</dbReference>
<dbReference type="CDD" id="cd07185">
    <property type="entry name" value="OmpA_C-like"/>
    <property type="match status" value="1"/>
</dbReference>
<feature type="signal peptide" evidence="6">
    <location>
        <begin position="1"/>
        <end position="20"/>
    </location>
</feature>
<dbReference type="InterPro" id="IPR050330">
    <property type="entry name" value="Bact_OuterMem_StrucFunc"/>
</dbReference>
<keyword evidence="3" id="KW-0998">Cell outer membrane</keyword>
<proteinExistence type="predicted"/>
<evidence type="ECO:0000256" key="2">
    <source>
        <dbReference type="ARBA" id="ARBA00023136"/>
    </source>
</evidence>
<dbReference type="Pfam" id="PF25900">
    <property type="entry name" value="PAPPA"/>
    <property type="match status" value="1"/>
</dbReference>
<dbReference type="Gene3D" id="3.30.1330.60">
    <property type="entry name" value="OmpA-like domain"/>
    <property type="match status" value="1"/>
</dbReference>
<dbReference type="PANTHER" id="PTHR30329">
    <property type="entry name" value="STATOR ELEMENT OF FLAGELLAR MOTOR COMPLEX"/>
    <property type="match status" value="1"/>
</dbReference>
<evidence type="ECO:0000259" key="7">
    <source>
        <dbReference type="PROSITE" id="PS51123"/>
    </source>
</evidence>
<gene>
    <name evidence="8" type="ORF">OO013_13645</name>
</gene>
<dbReference type="PRINTS" id="PR01023">
    <property type="entry name" value="NAFLGMOTY"/>
</dbReference>
<dbReference type="PANTHER" id="PTHR30329:SF21">
    <property type="entry name" value="LIPOPROTEIN YIAD-RELATED"/>
    <property type="match status" value="1"/>
</dbReference>
<feature type="region of interest" description="Disordered" evidence="5">
    <location>
        <begin position="48"/>
        <end position="69"/>
    </location>
</feature>
<organism evidence="8 9">
    <name type="scientific">Mangrovivirga halotolerans</name>
    <dbReference type="NCBI Taxonomy" id="2993936"/>
    <lineage>
        <taxon>Bacteria</taxon>
        <taxon>Pseudomonadati</taxon>
        <taxon>Bacteroidota</taxon>
        <taxon>Cytophagia</taxon>
        <taxon>Cytophagales</taxon>
        <taxon>Mangrovivirgaceae</taxon>
        <taxon>Mangrovivirga</taxon>
    </lineage>
</organism>
<sequence>MFKFFATTIIFIGTFFMVSAQQEVLWASEVIDVSSELTPQQYGAKQALGKPDVFPNPAESPNAWTPSRPDKNEYIHVGFEKAMPIRQIMIAESFNPTAVEEIYVYDTEGKEYLVNRLNPQAMDITGRPLNIFFEPTTYDVASIKITFSGKAVPGYFSIDAIGISNSEVPITIEVNVSEEINPNVVPIRLSENVNSEYPEFRPLLSPDGKTLFFSRRNHPENIGGIEDMEDIWYSEWDESQQDWAVAKNMGPKLNNKGPNFISSITPDGNSVILILGNEYRGNNNNKMKAGVSISRKVGDGWSDPEPLEIENNYNTSESANFYMANNRRTLIMSVERNDSRGRRDLYVSFKRDDDTWTEPLNLGDDINTASMESSPFLAPDDKTLYFSSAGYSGYGGNDIYVSRRLDSTWTKWSEPENLGPGINGELDDEFFIIPPTGDFAYYSKGITEENLDVFKISLPEFYRPDPVTLVAGRVLDKETEEPVEARIIYQRLSDGKVIGETLSDPGSGEYEIMLPSGEEYGFLAEADDYLAMSENLNLSEQETYDEVERDLYLTPIKKGAVITLNNIFFDFDKSTLKPQSKPELDRLVKFMNDNDDVKVQVSGHTDSIGTEQYNIGLSRRRAQAVVDYLTDNGIGKDRIVVEAYGESRPIEDNSTPEGRAKNRRVEFEIIDADE</sequence>
<dbReference type="InterPro" id="IPR036737">
    <property type="entry name" value="OmpA-like_sf"/>
</dbReference>
<keyword evidence="6" id="KW-0732">Signal</keyword>
<dbReference type="Proteomes" id="UP001209885">
    <property type="component" value="Unassembled WGS sequence"/>
</dbReference>
<evidence type="ECO:0000313" key="8">
    <source>
        <dbReference type="EMBL" id="MCX2744921.1"/>
    </source>
</evidence>